<sequence length="119" mass="13270">MDSVQQVPQLIIPFPSGRPPRTDLSGKFSRPRTDFVWQLPQPSHLWPAELVGKVHPWTFRKNECGKSSSSKAVRSSLGSTDFWDLRMPSPTNLAMIGAVHFGSIRPLWASLTRSLGPMS</sequence>
<accession>A0A5B0PTC9</accession>
<reference evidence="1 2" key="1">
    <citation type="submission" date="2019-05" db="EMBL/GenBank/DDBJ databases">
        <title>Emergence of the Ug99 lineage of the wheat stem rust pathogen through somatic hybridization.</title>
        <authorList>
            <person name="Li F."/>
            <person name="Upadhyaya N.M."/>
            <person name="Sperschneider J."/>
            <person name="Matny O."/>
            <person name="Nguyen-Phuc H."/>
            <person name="Mago R."/>
            <person name="Raley C."/>
            <person name="Miller M.E."/>
            <person name="Silverstein K.A.T."/>
            <person name="Henningsen E."/>
            <person name="Hirsch C.D."/>
            <person name="Visser B."/>
            <person name="Pretorius Z.A."/>
            <person name="Steffenson B.J."/>
            <person name="Schwessinger B."/>
            <person name="Dodds P.N."/>
            <person name="Figueroa M."/>
        </authorList>
    </citation>
    <scope>NUCLEOTIDE SEQUENCE [LARGE SCALE GENOMIC DNA]</scope>
    <source>
        <strain evidence="1 2">Ug99</strain>
    </source>
</reference>
<gene>
    <name evidence="1" type="ORF">PGTUg99_000353</name>
</gene>
<dbReference type="EMBL" id="VDEP01000316">
    <property type="protein sequence ID" value="KAA1103758.1"/>
    <property type="molecule type" value="Genomic_DNA"/>
</dbReference>
<evidence type="ECO:0000313" key="1">
    <source>
        <dbReference type="EMBL" id="KAA1103758.1"/>
    </source>
</evidence>
<proteinExistence type="predicted"/>
<evidence type="ECO:0000313" key="2">
    <source>
        <dbReference type="Proteomes" id="UP000325313"/>
    </source>
</evidence>
<organism evidence="1 2">
    <name type="scientific">Puccinia graminis f. sp. tritici</name>
    <dbReference type="NCBI Taxonomy" id="56615"/>
    <lineage>
        <taxon>Eukaryota</taxon>
        <taxon>Fungi</taxon>
        <taxon>Dikarya</taxon>
        <taxon>Basidiomycota</taxon>
        <taxon>Pucciniomycotina</taxon>
        <taxon>Pucciniomycetes</taxon>
        <taxon>Pucciniales</taxon>
        <taxon>Pucciniaceae</taxon>
        <taxon>Puccinia</taxon>
    </lineage>
</organism>
<name>A0A5B0PTC9_PUCGR</name>
<comment type="caution">
    <text evidence="1">The sequence shown here is derived from an EMBL/GenBank/DDBJ whole genome shotgun (WGS) entry which is preliminary data.</text>
</comment>
<protein>
    <submittedName>
        <fullName evidence="1">Uncharacterized protein</fullName>
    </submittedName>
</protein>
<dbReference type="Proteomes" id="UP000325313">
    <property type="component" value="Unassembled WGS sequence"/>
</dbReference>
<dbReference type="AlphaFoldDB" id="A0A5B0PTC9"/>